<proteinExistence type="predicted"/>
<name>A0ACC1XE42_MELAZ</name>
<reference evidence="1 2" key="1">
    <citation type="journal article" date="2023" name="Science">
        <title>Complex scaffold remodeling in plant triterpene biosynthesis.</title>
        <authorList>
            <person name="De La Pena R."/>
            <person name="Hodgson H."/>
            <person name="Liu J.C."/>
            <person name="Stephenson M.J."/>
            <person name="Martin A.C."/>
            <person name="Owen C."/>
            <person name="Harkess A."/>
            <person name="Leebens-Mack J."/>
            <person name="Jimenez L.E."/>
            <person name="Osbourn A."/>
            <person name="Sattely E.S."/>
        </authorList>
    </citation>
    <scope>NUCLEOTIDE SEQUENCE [LARGE SCALE GENOMIC DNA]</scope>
    <source>
        <strain evidence="2">cv. JPN11</strain>
        <tissue evidence="1">Leaf</tissue>
    </source>
</reference>
<keyword evidence="2" id="KW-1185">Reference proteome</keyword>
<dbReference type="Proteomes" id="UP001164539">
    <property type="component" value="Chromosome 10"/>
</dbReference>
<organism evidence="1 2">
    <name type="scientific">Melia azedarach</name>
    <name type="common">Chinaberry tree</name>
    <dbReference type="NCBI Taxonomy" id="155640"/>
    <lineage>
        <taxon>Eukaryota</taxon>
        <taxon>Viridiplantae</taxon>
        <taxon>Streptophyta</taxon>
        <taxon>Embryophyta</taxon>
        <taxon>Tracheophyta</taxon>
        <taxon>Spermatophyta</taxon>
        <taxon>Magnoliopsida</taxon>
        <taxon>eudicotyledons</taxon>
        <taxon>Gunneridae</taxon>
        <taxon>Pentapetalae</taxon>
        <taxon>rosids</taxon>
        <taxon>malvids</taxon>
        <taxon>Sapindales</taxon>
        <taxon>Meliaceae</taxon>
        <taxon>Melia</taxon>
    </lineage>
</organism>
<sequence>MSSSSSSSSVVVAVVSLLVLSLLFTGAQGIRLKKGLLSLEQHEETIHEEKKSSLIKTSDGTSVAETVLSKEAAGNCNTGIMNRKLISTTSTTSTPTTNSKNIGENKAKANANPTSKSKSSSDGKIFGEQTEESRNSSQDLYVDITDMAEMDYSPARRKPPIHN</sequence>
<comment type="caution">
    <text evidence="1">The sequence shown here is derived from an EMBL/GenBank/DDBJ whole genome shotgun (WGS) entry which is preliminary data.</text>
</comment>
<evidence type="ECO:0000313" key="2">
    <source>
        <dbReference type="Proteomes" id="UP001164539"/>
    </source>
</evidence>
<protein>
    <submittedName>
        <fullName evidence="1">Exu regulon transcriptional regulator</fullName>
    </submittedName>
</protein>
<evidence type="ECO:0000313" key="1">
    <source>
        <dbReference type="EMBL" id="KAJ4709687.1"/>
    </source>
</evidence>
<gene>
    <name evidence="1" type="ORF">OWV82_019441</name>
</gene>
<accession>A0ACC1XE42</accession>
<dbReference type="EMBL" id="CM051403">
    <property type="protein sequence ID" value="KAJ4709687.1"/>
    <property type="molecule type" value="Genomic_DNA"/>
</dbReference>